<keyword evidence="2" id="KW-0472">Membrane</keyword>
<dbReference type="HOGENOM" id="CLU_1270671_0_0_9"/>
<name>E6LCX8_ENTI1</name>
<comment type="caution">
    <text evidence="3">The sequence shown here is derived from an EMBL/GenBank/DDBJ whole genome shotgun (WGS) entry which is preliminary data.</text>
</comment>
<dbReference type="Proteomes" id="UP000010296">
    <property type="component" value="Unassembled WGS sequence"/>
</dbReference>
<dbReference type="EMBL" id="AEPV01000004">
    <property type="protein sequence ID" value="EFU74988.1"/>
    <property type="molecule type" value="Genomic_DNA"/>
</dbReference>
<proteinExistence type="predicted"/>
<dbReference type="STRING" id="888064.HMPREF9088_0218"/>
<gene>
    <name evidence="3" type="ORF">HMPREF9088_0218</name>
</gene>
<keyword evidence="2" id="KW-0812">Transmembrane</keyword>
<evidence type="ECO:0000313" key="3">
    <source>
        <dbReference type="EMBL" id="EFU74988.1"/>
    </source>
</evidence>
<organism evidence="3 4">
    <name type="scientific">Enterococcus italicus (strain DSM 15952 / CCUG 50447 / LMG 22039 / TP 1.5)</name>
    <dbReference type="NCBI Taxonomy" id="888064"/>
    <lineage>
        <taxon>Bacteria</taxon>
        <taxon>Bacillati</taxon>
        <taxon>Bacillota</taxon>
        <taxon>Bacilli</taxon>
        <taxon>Lactobacillales</taxon>
        <taxon>Enterococcaceae</taxon>
        <taxon>Enterococcus</taxon>
    </lineage>
</organism>
<reference evidence="3 4" key="1">
    <citation type="submission" date="2010-12" db="EMBL/GenBank/DDBJ databases">
        <authorList>
            <person name="Muzny D."/>
            <person name="Qin X."/>
            <person name="Deng J."/>
            <person name="Jiang H."/>
            <person name="Liu Y."/>
            <person name="Qu J."/>
            <person name="Song X.-Z."/>
            <person name="Zhang L."/>
            <person name="Thornton R."/>
            <person name="Coyle M."/>
            <person name="Francisco L."/>
            <person name="Jackson L."/>
            <person name="Javaid M."/>
            <person name="Korchina V."/>
            <person name="Kovar C."/>
            <person name="Mata R."/>
            <person name="Mathew T."/>
            <person name="Ngo R."/>
            <person name="Nguyen L."/>
            <person name="Nguyen N."/>
            <person name="Okwuonu G."/>
            <person name="Ongeri F."/>
            <person name="Pham C."/>
            <person name="Simmons D."/>
            <person name="Wilczek-Boney K."/>
            <person name="Hale W."/>
            <person name="Jakkamsetti A."/>
            <person name="Pham P."/>
            <person name="Ruth R."/>
            <person name="San Lucas F."/>
            <person name="Warren J."/>
            <person name="Zhang J."/>
            <person name="Zhao Z."/>
            <person name="Zhou C."/>
            <person name="Zhu D."/>
            <person name="Lee S."/>
            <person name="Bess C."/>
            <person name="Blankenburg K."/>
            <person name="Forbes L."/>
            <person name="Fu Q."/>
            <person name="Gubbala S."/>
            <person name="Hirani K."/>
            <person name="Jayaseelan J.C."/>
            <person name="Lara F."/>
            <person name="Munidasa M."/>
            <person name="Palculict T."/>
            <person name="Patil S."/>
            <person name="Pu L.-L."/>
            <person name="Saada N."/>
            <person name="Tang L."/>
            <person name="Weissenberger G."/>
            <person name="Zhu Y."/>
            <person name="Hemphill L."/>
            <person name="Shang Y."/>
            <person name="Youmans B."/>
            <person name="Ayvaz T."/>
            <person name="Ross M."/>
            <person name="Santibanez J."/>
            <person name="Aqrawi P."/>
            <person name="Gross S."/>
            <person name="Joshi V."/>
            <person name="Fowler G."/>
            <person name="Nazareth L."/>
            <person name="Reid J."/>
            <person name="Worley K."/>
            <person name="Petrosino J."/>
            <person name="Highlander S."/>
            <person name="Gibbs R."/>
        </authorList>
    </citation>
    <scope>NUCLEOTIDE SEQUENCE [LARGE SCALE GENOMIC DNA]</scope>
    <source>
        <strain evidence="4">DSM 15952 / CCUG 50447 / LMG 22039 / TP 1.5</strain>
    </source>
</reference>
<evidence type="ECO:0000256" key="2">
    <source>
        <dbReference type="SAM" id="Phobius"/>
    </source>
</evidence>
<feature type="transmembrane region" description="Helical" evidence="2">
    <location>
        <begin position="43"/>
        <end position="61"/>
    </location>
</feature>
<evidence type="ECO:0000256" key="1">
    <source>
        <dbReference type="SAM" id="MobiDB-lite"/>
    </source>
</evidence>
<evidence type="ECO:0000313" key="4">
    <source>
        <dbReference type="Proteomes" id="UP000010296"/>
    </source>
</evidence>
<dbReference type="AlphaFoldDB" id="E6LCX8"/>
<accession>E6LCX8</accession>
<dbReference type="PATRIC" id="fig|888064.11.peg.2273"/>
<keyword evidence="4" id="KW-1185">Reference proteome</keyword>
<feature type="region of interest" description="Disordered" evidence="1">
    <location>
        <begin position="182"/>
        <end position="217"/>
    </location>
</feature>
<keyword evidence="2" id="KW-1133">Transmembrane helix</keyword>
<protein>
    <submittedName>
        <fullName evidence="3">Uncharacterized protein</fullName>
    </submittedName>
</protein>
<sequence length="217" mass="23940">MDFLFFYPKFLFTQNILRYLLKAHKRNIWGEYMRQKQEGKKQIYKIANWISLLILLVFYLAPIAQVGAVTQENRGLTINSAKVGDNSKEIKISANVVNNDAESTTFSVTIDPENSLTKEESATLKDTAGNEIGTYEVSGIQIAFTILPKVQASIDLSLALASDDLKEITLINDGKATTISLATSESSETTTTSKITTTTTSSTEEKNEPDTSPSKVK</sequence>
<feature type="compositionally biased region" description="Low complexity" evidence="1">
    <location>
        <begin position="182"/>
        <end position="202"/>
    </location>
</feature>